<reference evidence="1 2" key="1">
    <citation type="submission" date="2021-07" db="EMBL/GenBank/DDBJ databases">
        <title>Sphingomonas sp.</title>
        <authorList>
            <person name="Feng G."/>
            <person name="Li J."/>
            <person name="Pan M."/>
        </authorList>
    </citation>
    <scope>NUCLEOTIDE SEQUENCE [LARGE SCALE GENOMIC DNA]</scope>
    <source>
        <strain evidence="1 2">RRHST34</strain>
    </source>
</reference>
<evidence type="ECO:0000313" key="1">
    <source>
        <dbReference type="EMBL" id="MBW6532021.1"/>
    </source>
</evidence>
<dbReference type="EMBL" id="JAHXZN010000005">
    <property type="protein sequence ID" value="MBW6532021.1"/>
    <property type="molecule type" value="Genomic_DNA"/>
</dbReference>
<sequence length="58" mass="6174">MYHDHDADYHAARARAEAVRAIVASSDAAAAIHQELCLRYTGRLLAALVLGNAGRGRG</sequence>
<dbReference type="Proteomes" id="UP000759103">
    <property type="component" value="Unassembled WGS sequence"/>
</dbReference>
<proteinExistence type="predicted"/>
<organism evidence="1 2">
    <name type="scientific">Sphingomonas citri</name>
    <dbReference type="NCBI Taxonomy" id="2862499"/>
    <lineage>
        <taxon>Bacteria</taxon>
        <taxon>Pseudomonadati</taxon>
        <taxon>Pseudomonadota</taxon>
        <taxon>Alphaproteobacteria</taxon>
        <taxon>Sphingomonadales</taxon>
        <taxon>Sphingomonadaceae</taxon>
        <taxon>Sphingomonas</taxon>
    </lineage>
</organism>
<comment type="caution">
    <text evidence="1">The sequence shown here is derived from an EMBL/GenBank/DDBJ whole genome shotgun (WGS) entry which is preliminary data.</text>
</comment>
<name>A0ABS7BQX9_9SPHN</name>
<dbReference type="RefSeq" id="WP_183919679.1">
    <property type="nucleotide sequence ID" value="NZ_JAHXZN010000005.1"/>
</dbReference>
<evidence type="ECO:0000313" key="2">
    <source>
        <dbReference type="Proteomes" id="UP000759103"/>
    </source>
</evidence>
<keyword evidence="2" id="KW-1185">Reference proteome</keyword>
<protein>
    <submittedName>
        <fullName evidence="1">Uncharacterized protein</fullName>
    </submittedName>
</protein>
<gene>
    <name evidence="1" type="ORF">KZ820_14870</name>
</gene>
<accession>A0ABS7BQX9</accession>